<dbReference type="Gene3D" id="1.10.238.10">
    <property type="entry name" value="EF-hand"/>
    <property type="match status" value="1"/>
</dbReference>
<dbReference type="RefSeq" id="XP_004039968.1">
    <property type="nucleotide sequence ID" value="XM_004039920.1"/>
</dbReference>
<protein>
    <recommendedName>
        <fullName evidence="4">EF-hand domain-containing protein</fullName>
    </recommendedName>
</protein>
<evidence type="ECO:0000313" key="2">
    <source>
        <dbReference type="EMBL" id="EGR34664.1"/>
    </source>
</evidence>
<dbReference type="PROSITE" id="PS00018">
    <property type="entry name" value="EF_HAND_1"/>
    <property type="match status" value="1"/>
</dbReference>
<keyword evidence="3" id="KW-1185">Reference proteome</keyword>
<dbReference type="OrthoDB" id="311768at2759"/>
<evidence type="ECO:0000313" key="3">
    <source>
        <dbReference type="Proteomes" id="UP000008983"/>
    </source>
</evidence>
<reference evidence="2 3" key="1">
    <citation type="submission" date="2011-07" db="EMBL/GenBank/DDBJ databases">
        <authorList>
            <person name="Coyne R."/>
            <person name="Brami D."/>
            <person name="Johnson J."/>
            <person name="Hostetler J."/>
            <person name="Hannick L."/>
            <person name="Clark T."/>
            <person name="Cassidy-Hanley D."/>
            <person name="Inman J."/>
        </authorList>
    </citation>
    <scope>NUCLEOTIDE SEQUENCE [LARGE SCALE GENOMIC DNA]</scope>
    <source>
        <strain evidence="2 3">G5</strain>
    </source>
</reference>
<dbReference type="InParanoid" id="G0QJD9"/>
<evidence type="ECO:0008006" key="4">
    <source>
        <dbReference type="Google" id="ProtNLM"/>
    </source>
</evidence>
<dbReference type="STRING" id="857967.G0QJD9"/>
<evidence type="ECO:0000256" key="1">
    <source>
        <dbReference type="ARBA" id="ARBA00022837"/>
    </source>
</evidence>
<dbReference type="SUPFAM" id="SSF47473">
    <property type="entry name" value="EF-hand"/>
    <property type="match status" value="1"/>
</dbReference>
<dbReference type="InterPro" id="IPR011992">
    <property type="entry name" value="EF-hand-dom_pair"/>
</dbReference>
<accession>G0QJD9</accession>
<dbReference type="AlphaFoldDB" id="G0QJD9"/>
<proteinExistence type="predicted"/>
<keyword evidence="1" id="KW-0106">Calcium</keyword>
<dbReference type="Proteomes" id="UP000008983">
    <property type="component" value="Unassembled WGS sequence"/>
</dbReference>
<name>G0QJD9_ICHMU</name>
<dbReference type="InterPro" id="IPR018247">
    <property type="entry name" value="EF_Hand_1_Ca_BS"/>
</dbReference>
<dbReference type="EMBL" id="GL983059">
    <property type="protein sequence ID" value="EGR34664.1"/>
    <property type="molecule type" value="Genomic_DNA"/>
</dbReference>
<organism evidence="2 3">
    <name type="scientific">Ichthyophthirius multifiliis</name>
    <name type="common">White spot disease agent</name>
    <name type="synonym">Ich</name>
    <dbReference type="NCBI Taxonomy" id="5932"/>
    <lineage>
        <taxon>Eukaryota</taxon>
        <taxon>Sar</taxon>
        <taxon>Alveolata</taxon>
        <taxon>Ciliophora</taxon>
        <taxon>Intramacronucleata</taxon>
        <taxon>Oligohymenophorea</taxon>
        <taxon>Hymenostomatida</taxon>
        <taxon>Ophryoglenina</taxon>
        <taxon>Ichthyophthirius</taxon>
    </lineage>
</organism>
<sequence length="160" mass="18949">MGQLIHKFNNNIQIQNLNLLIQLYNLKNYTISDLFDCIEVIDKHYPSSYRLLYKEFDEIFGSLTDDTEPIFTQLANHEEKTEKAVDLYESLALICLFSGDLFENKIHFIFRLFDFDNSDSLEKTELIFTICTCVKSLCKIWNILIPKQEFFEGISQKYYI</sequence>
<gene>
    <name evidence="2" type="ORF">IMG5_004360</name>
</gene>
<dbReference type="GeneID" id="14910862"/>